<dbReference type="AlphaFoldDB" id="M5RKL6"/>
<sequence>MTNFSDSAEYAGTFAQCDGVSLPMSENIEVEGDTQMGTKEPQQRRRYVDMWALPGMHPSNVELLQKLKTADTNHFTTNMDVVGTVSEQDPESGDWEKSHMLGLRTDVWKADKAEMEDALDVLQNQRRTELKQQIKKSGRLSSKQQKQLDEKLAEDCVMQMDAGAIEKRRLVLKLFKTSNERTSWCGTIEQITTTEIHNSIGTGKSLLSMVVMLPRSECVTYIQQNHRTFRIPSLFTFAFYDDGRMQHVVLKRRWISIGADYEIEVGGKSIGEIDGRLFSFGSDSYLDLDPSDLSENRRFVDLMTLFTASIGYHKAMRKSVERRVAATLCGDTHCHVIEDEEIRLLHNGRAAA</sequence>
<reference evidence="2 3" key="1">
    <citation type="journal article" date="2013" name="Mar. Genomics">
        <title>Expression of sulfatases in Rhodopirellula baltica and the diversity of sulfatases in the genus Rhodopirellula.</title>
        <authorList>
            <person name="Wegner C.E."/>
            <person name="Richter-Heitmann T."/>
            <person name="Klindworth A."/>
            <person name="Klockow C."/>
            <person name="Richter M."/>
            <person name="Achstetter T."/>
            <person name="Glockner F.O."/>
            <person name="Harder J."/>
        </authorList>
    </citation>
    <scope>NUCLEOTIDE SEQUENCE [LARGE SCALE GENOMIC DNA]</scope>
    <source>
        <strain evidence="2 3">SM1</strain>
    </source>
</reference>
<evidence type="ECO:0000256" key="1">
    <source>
        <dbReference type="SAM" id="Coils"/>
    </source>
</evidence>
<accession>M5RKL6</accession>
<organism evidence="2 3">
    <name type="scientific">Rhodopirellula maiorica SM1</name>
    <dbReference type="NCBI Taxonomy" id="1265738"/>
    <lineage>
        <taxon>Bacteria</taxon>
        <taxon>Pseudomonadati</taxon>
        <taxon>Planctomycetota</taxon>
        <taxon>Planctomycetia</taxon>
        <taxon>Pirellulales</taxon>
        <taxon>Pirellulaceae</taxon>
        <taxon>Novipirellula</taxon>
    </lineage>
</organism>
<evidence type="ECO:0000313" key="2">
    <source>
        <dbReference type="EMBL" id="EMI19863.1"/>
    </source>
</evidence>
<dbReference type="EMBL" id="ANOG01000467">
    <property type="protein sequence ID" value="EMI19863.1"/>
    <property type="molecule type" value="Genomic_DNA"/>
</dbReference>
<name>M5RKL6_9BACT</name>
<keyword evidence="3" id="KW-1185">Reference proteome</keyword>
<gene>
    <name evidence="2" type="ORF">RMSM_03205</name>
</gene>
<dbReference type="Proteomes" id="UP000011991">
    <property type="component" value="Unassembled WGS sequence"/>
</dbReference>
<keyword evidence="1" id="KW-0175">Coiled coil</keyword>
<protein>
    <submittedName>
        <fullName evidence="2">Uncharacterized protein</fullName>
    </submittedName>
</protein>
<feature type="coiled-coil region" evidence="1">
    <location>
        <begin position="105"/>
        <end position="132"/>
    </location>
</feature>
<comment type="caution">
    <text evidence="2">The sequence shown here is derived from an EMBL/GenBank/DDBJ whole genome shotgun (WGS) entry which is preliminary data.</text>
</comment>
<evidence type="ECO:0000313" key="3">
    <source>
        <dbReference type="Proteomes" id="UP000011991"/>
    </source>
</evidence>
<dbReference type="PATRIC" id="fig|1265738.3.peg.3196"/>
<proteinExistence type="predicted"/>